<organism evidence="1 2">
    <name type="scientific">Funneliformis caledonium</name>
    <dbReference type="NCBI Taxonomy" id="1117310"/>
    <lineage>
        <taxon>Eukaryota</taxon>
        <taxon>Fungi</taxon>
        <taxon>Fungi incertae sedis</taxon>
        <taxon>Mucoromycota</taxon>
        <taxon>Glomeromycotina</taxon>
        <taxon>Glomeromycetes</taxon>
        <taxon>Glomerales</taxon>
        <taxon>Glomeraceae</taxon>
        <taxon>Funneliformis</taxon>
    </lineage>
</organism>
<evidence type="ECO:0000313" key="2">
    <source>
        <dbReference type="Proteomes" id="UP000789570"/>
    </source>
</evidence>
<dbReference type="Proteomes" id="UP000789570">
    <property type="component" value="Unassembled WGS sequence"/>
</dbReference>
<protein>
    <submittedName>
        <fullName evidence="1">4894_t:CDS:1</fullName>
    </submittedName>
</protein>
<accession>A0A9N8VIB0</accession>
<comment type="caution">
    <text evidence="1">The sequence shown here is derived from an EMBL/GenBank/DDBJ whole genome shotgun (WGS) entry which is preliminary data.</text>
</comment>
<proteinExistence type="predicted"/>
<name>A0A9N8VIB0_9GLOM</name>
<reference evidence="1" key="1">
    <citation type="submission" date="2021-06" db="EMBL/GenBank/DDBJ databases">
        <authorList>
            <person name="Kallberg Y."/>
            <person name="Tangrot J."/>
            <person name="Rosling A."/>
        </authorList>
    </citation>
    <scope>NUCLEOTIDE SEQUENCE</scope>
    <source>
        <strain evidence="1">UK204</strain>
    </source>
</reference>
<evidence type="ECO:0000313" key="1">
    <source>
        <dbReference type="EMBL" id="CAG8455866.1"/>
    </source>
</evidence>
<dbReference type="OrthoDB" id="2430094at2759"/>
<keyword evidence="2" id="KW-1185">Reference proteome</keyword>
<gene>
    <name evidence="1" type="ORF">FCALED_LOCUS1493</name>
</gene>
<dbReference type="AlphaFoldDB" id="A0A9N8VIB0"/>
<feature type="non-terminal residue" evidence="1">
    <location>
        <position position="61"/>
    </location>
</feature>
<sequence>MTNTDLVILNISKQVNTISDASNLSKTCSEKSKSLEDKEINVFLDSENKKRASLDNLPKAE</sequence>
<dbReference type="EMBL" id="CAJVPQ010000195">
    <property type="protein sequence ID" value="CAG8455866.1"/>
    <property type="molecule type" value="Genomic_DNA"/>
</dbReference>